<comment type="caution">
    <text evidence="2">The sequence shown here is derived from an EMBL/GenBank/DDBJ whole genome shotgun (WGS) entry which is preliminary data.</text>
</comment>
<dbReference type="EMBL" id="SWJQ01000511">
    <property type="protein sequence ID" value="TRZ13393.1"/>
    <property type="molecule type" value="Genomic_DNA"/>
</dbReference>
<proteinExistence type="predicted"/>
<reference evidence="2" key="1">
    <citation type="submission" date="2019-04" db="EMBL/GenBank/DDBJ databases">
        <title>Genome assembly of Zosterops borbonicus 15179.</title>
        <authorList>
            <person name="Leroy T."/>
            <person name="Anselmetti Y."/>
            <person name="Tilak M.-K."/>
            <person name="Nabholz B."/>
        </authorList>
    </citation>
    <scope>NUCLEOTIDE SEQUENCE</scope>
    <source>
        <strain evidence="2">HGM_15179</strain>
        <tissue evidence="2">Muscle</tissue>
    </source>
</reference>
<feature type="region of interest" description="Disordered" evidence="1">
    <location>
        <begin position="59"/>
        <end position="80"/>
    </location>
</feature>
<feature type="compositionally biased region" description="Basic and acidic residues" evidence="1">
    <location>
        <begin position="63"/>
        <end position="80"/>
    </location>
</feature>
<sequence>MENPSLGNWTYPCSSKWIYSKIASAVTASTLPFCADRDIPKAVLLTLFVCAGHWSRPLRKSRKETGKVKADKMRSEKEKA</sequence>
<name>A0A8K1G811_9PASS</name>
<protein>
    <submittedName>
        <fullName evidence="2">Uncharacterized protein</fullName>
    </submittedName>
</protein>
<evidence type="ECO:0000313" key="2">
    <source>
        <dbReference type="EMBL" id="TRZ13393.1"/>
    </source>
</evidence>
<dbReference type="AlphaFoldDB" id="A0A8K1G811"/>
<gene>
    <name evidence="2" type="ORF">HGM15179_013696</name>
</gene>
<evidence type="ECO:0000313" key="3">
    <source>
        <dbReference type="Proteomes" id="UP000796761"/>
    </source>
</evidence>
<evidence type="ECO:0000256" key="1">
    <source>
        <dbReference type="SAM" id="MobiDB-lite"/>
    </source>
</evidence>
<dbReference type="Proteomes" id="UP000796761">
    <property type="component" value="Unassembled WGS sequence"/>
</dbReference>
<organism evidence="2 3">
    <name type="scientific">Zosterops borbonicus</name>
    <dbReference type="NCBI Taxonomy" id="364589"/>
    <lineage>
        <taxon>Eukaryota</taxon>
        <taxon>Metazoa</taxon>
        <taxon>Chordata</taxon>
        <taxon>Craniata</taxon>
        <taxon>Vertebrata</taxon>
        <taxon>Euteleostomi</taxon>
        <taxon>Archelosauria</taxon>
        <taxon>Archosauria</taxon>
        <taxon>Dinosauria</taxon>
        <taxon>Saurischia</taxon>
        <taxon>Theropoda</taxon>
        <taxon>Coelurosauria</taxon>
        <taxon>Aves</taxon>
        <taxon>Neognathae</taxon>
        <taxon>Neoaves</taxon>
        <taxon>Telluraves</taxon>
        <taxon>Australaves</taxon>
        <taxon>Passeriformes</taxon>
        <taxon>Sylvioidea</taxon>
        <taxon>Zosteropidae</taxon>
        <taxon>Zosterops</taxon>
    </lineage>
</organism>
<accession>A0A8K1G811</accession>
<keyword evidence="3" id="KW-1185">Reference proteome</keyword>